<protein>
    <submittedName>
        <fullName evidence="1">Uncharacterized protein</fullName>
    </submittedName>
</protein>
<proteinExistence type="predicted"/>
<evidence type="ECO:0000313" key="1">
    <source>
        <dbReference type="EMBL" id="CAI9558240.1"/>
    </source>
</evidence>
<dbReference type="Proteomes" id="UP001162483">
    <property type="component" value="Unassembled WGS sequence"/>
</dbReference>
<name>A0ABN9CEY8_9NEOB</name>
<gene>
    <name evidence="1" type="ORF">SPARVUS_LOCUS4860645</name>
</gene>
<organism evidence="1 2">
    <name type="scientific">Staurois parvus</name>
    <dbReference type="NCBI Taxonomy" id="386267"/>
    <lineage>
        <taxon>Eukaryota</taxon>
        <taxon>Metazoa</taxon>
        <taxon>Chordata</taxon>
        <taxon>Craniata</taxon>
        <taxon>Vertebrata</taxon>
        <taxon>Euteleostomi</taxon>
        <taxon>Amphibia</taxon>
        <taxon>Batrachia</taxon>
        <taxon>Anura</taxon>
        <taxon>Neobatrachia</taxon>
        <taxon>Ranoidea</taxon>
        <taxon>Ranidae</taxon>
        <taxon>Staurois</taxon>
    </lineage>
</organism>
<dbReference type="EMBL" id="CATNWA010009580">
    <property type="protein sequence ID" value="CAI9558240.1"/>
    <property type="molecule type" value="Genomic_DNA"/>
</dbReference>
<reference evidence="1" key="1">
    <citation type="submission" date="2023-05" db="EMBL/GenBank/DDBJ databases">
        <authorList>
            <person name="Stuckert A."/>
        </authorList>
    </citation>
    <scope>NUCLEOTIDE SEQUENCE</scope>
</reference>
<keyword evidence="2" id="KW-1185">Reference proteome</keyword>
<accession>A0ABN9CEY8</accession>
<sequence>MIGPAWRGHAVLPGNCCYVDSGGRPQGLRAETWILLKMTEGPSTDGLVWYHGGRQPAVLGLLPTAWKDMTVPQHSVHCFCEYPLSGYYIPRMKPRIPVEIRVGEGQ</sequence>
<comment type="caution">
    <text evidence="1">The sequence shown here is derived from an EMBL/GenBank/DDBJ whole genome shotgun (WGS) entry which is preliminary data.</text>
</comment>
<evidence type="ECO:0000313" key="2">
    <source>
        <dbReference type="Proteomes" id="UP001162483"/>
    </source>
</evidence>